<proteinExistence type="predicted"/>
<feature type="domain" description="PPM-type phosphatase" evidence="1">
    <location>
        <begin position="23"/>
        <end position="254"/>
    </location>
</feature>
<dbReference type="CDD" id="cd00143">
    <property type="entry name" value="PP2Cc"/>
    <property type="match status" value="1"/>
</dbReference>
<sequence length="256" mass="28614">MFVVDKIYKYDLQKIFYYPKNMNYRLAHNSHEGIKRSHNEDTYGIDADKHIFLVADGMGGHDHGEIASALARDYIMAGLVEDNDLSDTIYRANDAIIACSLEKQSQLPMGTTVAIVRFDAQQCHCAWVGDSRIYRFRDGELTAISSDHSYVQELVDQQLITRDQARNHPHRNVVTQALGVTDNSELNIARVTDLWQPGDKFLVCSDGLTEEVDDTEIASILSQNLAPGELCDQLLIKALENGGSDNITAIVLVLDQ</sequence>
<dbReference type="GO" id="GO:0004722">
    <property type="term" value="F:protein serine/threonine phosphatase activity"/>
    <property type="evidence" value="ECO:0007669"/>
    <property type="project" value="InterPro"/>
</dbReference>
<dbReference type="PANTHER" id="PTHR13832">
    <property type="entry name" value="PROTEIN PHOSPHATASE 2C"/>
    <property type="match status" value="1"/>
</dbReference>
<dbReference type="InterPro" id="IPR001932">
    <property type="entry name" value="PPM-type_phosphatase-like_dom"/>
</dbReference>
<organism evidence="2 3">
    <name type="scientific">Marinicella pacifica</name>
    <dbReference type="NCBI Taxonomy" id="1171543"/>
    <lineage>
        <taxon>Bacteria</taxon>
        <taxon>Pseudomonadati</taxon>
        <taxon>Pseudomonadota</taxon>
        <taxon>Gammaproteobacteria</taxon>
        <taxon>Lysobacterales</taxon>
        <taxon>Marinicellaceae</taxon>
        <taxon>Marinicella</taxon>
    </lineage>
</organism>
<dbReference type="Pfam" id="PF13672">
    <property type="entry name" value="PP2C_2"/>
    <property type="match status" value="1"/>
</dbReference>
<reference evidence="2" key="2">
    <citation type="submission" date="2020-09" db="EMBL/GenBank/DDBJ databases">
        <authorList>
            <person name="Sun Q."/>
            <person name="Zhou Y."/>
        </authorList>
    </citation>
    <scope>NUCLEOTIDE SEQUENCE</scope>
    <source>
        <strain evidence="2">CGMCC 1.12181</strain>
    </source>
</reference>
<evidence type="ECO:0000313" key="3">
    <source>
        <dbReference type="Proteomes" id="UP000605253"/>
    </source>
</evidence>
<dbReference type="EMBL" id="BMEO01000006">
    <property type="protein sequence ID" value="GGF95961.1"/>
    <property type="molecule type" value="Genomic_DNA"/>
</dbReference>
<dbReference type="SMART" id="SM00332">
    <property type="entry name" value="PP2Cc"/>
    <property type="match status" value="1"/>
</dbReference>
<dbReference type="InterPro" id="IPR015655">
    <property type="entry name" value="PP2C"/>
</dbReference>
<dbReference type="SMART" id="SM00331">
    <property type="entry name" value="PP2C_SIG"/>
    <property type="match status" value="1"/>
</dbReference>
<name>A0A917CST2_9GAMM</name>
<gene>
    <name evidence="2" type="ORF">GCM10011365_16590</name>
</gene>
<dbReference type="Gene3D" id="3.60.40.10">
    <property type="entry name" value="PPM-type phosphatase domain"/>
    <property type="match status" value="1"/>
</dbReference>
<protein>
    <submittedName>
        <fullName evidence="2">Protein phosphatase</fullName>
    </submittedName>
</protein>
<reference evidence="2" key="1">
    <citation type="journal article" date="2014" name="Int. J. Syst. Evol. Microbiol.">
        <title>Complete genome sequence of Corynebacterium casei LMG S-19264T (=DSM 44701T), isolated from a smear-ripened cheese.</title>
        <authorList>
            <consortium name="US DOE Joint Genome Institute (JGI-PGF)"/>
            <person name="Walter F."/>
            <person name="Albersmeier A."/>
            <person name="Kalinowski J."/>
            <person name="Ruckert C."/>
        </authorList>
    </citation>
    <scope>NUCLEOTIDE SEQUENCE</scope>
    <source>
        <strain evidence="2">CGMCC 1.12181</strain>
    </source>
</reference>
<accession>A0A917CST2</accession>
<keyword evidence="3" id="KW-1185">Reference proteome</keyword>
<dbReference type="Proteomes" id="UP000605253">
    <property type="component" value="Unassembled WGS sequence"/>
</dbReference>
<evidence type="ECO:0000259" key="1">
    <source>
        <dbReference type="PROSITE" id="PS51746"/>
    </source>
</evidence>
<dbReference type="AlphaFoldDB" id="A0A917CST2"/>
<evidence type="ECO:0000313" key="2">
    <source>
        <dbReference type="EMBL" id="GGF95961.1"/>
    </source>
</evidence>
<dbReference type="SUPFAM" id="SSF81606">
    <property type="entry name" value="PP2C-like"/>
    <property type="match status" value="1"/>
</dbReference>
<dbReference type="PANTHER" id="PTHR13832:SF827">
    <property type="entry name" value="PROTEIN PHOSPHATASE 1L"/>
    <property type="match status" value="1"/>
</dbReference>
<dbReference type="PROSITE" id="PS51746">
    <property type="entry name" value="PPM_2"/>
    <property type="match status" value="1"/>
</dbReference>
<comment type="caution">
    <text evidence="2">The sequence shown here is derived from an EMBL/GenBank/DDBJ whole genome shotgun (WGS) entry which is preliminary data.</text>
</comment>
<dbReference type="InterPro" id="IPR036457">
    <property type="entry name" value="PPM-type-like_dom_sf"/>
</dbReference>